<dbReference type="InterPro" id="IPR003439">
    <property type="entry name" value="ABC_transporter-like_ATP-bd"/>
</dbReference>
<dbReference type="PANTHER" id="PTHR43158">
    <property type="entry name" value="SKFA PEPTIDE EXPORT ATP-BINDING PROTEIN SKFE"/>
    <property type="match status" value="1"/>
</dbReference>
<evidence type="ECO:0000313" key="6">
    <source>
        <dbReference type="Proteomes" id="UP000288943"/>
    </source>
</evidence>
<keyword evidence="1" id="KW-0547">Nucleotide-binding</keyword>
<dbReference type="EMBL" id="CP026520">
    <property type="protein sequence ID" value="QAV20907.1"/>
    <property type="molecule type" value="Genomic_DNA"/>
</dbReference>
<evidence type="ECO:0000313" key="5">
    <source>
        <dbReference type="EMBL" id="QAV20907.1"/>
    </source>
</evidence>
<dbReference type="Proteomes" id="UP001527202">
    <property type="component" value="Unassembled WGS sequence"/>
</dbReference>
<dbReference type="GO" id="GO:0016887">
    <property type="term" value="F:ATP hydrolysis activity"/>
    <property type="evidence" value="ECO:0007669"/>
    <property type="project" value="InterPro"/>
</dbReference>
<dbReference type="SMART" id="SM00382">
    <property type="entry name" value="AAA"/>
    <property type="match status" value="1"/>
</dbReference>
<dbReference type="InterPro" id="IPR003593">
    <property type="entry name" value="AAA+_ATPase"/>
</dbReference>
<dbReference type="EMBL" id="JAMDMJ010000042">
    <property type="protein sequence ID" value="MCY9599333.1"/>
    <property type="molecule type" value="Genomic_DNA"/>
</dbReference>
<feature type="domain" description="ABC transporter" evidence="3">
    <location>
        <begin position="2"/>
        <end position="227"/>
    </location>
</feature>
<dbReference type="PROSITE" id="PS00211">
    <property type="entry name" value="ABC_TRANSPORTER_1"/>
    <property type="match status" value="1"/>
</dbReference>
<keyword evidence="7" id="KW-1185">Reference proteome</keyword>
<dbReference type="Gene3D" id="3.40.50.300">
    <property type="entry name" value="P-loop containing nucleotide triphosphate hydrolases"/>
    <property type="match status" value="1"/>
</dbReference>
<reference evidence="4 7" key="2">
    <citation type="submission" date="2022-05" db="EMBL/GenBank/DDBJ databases">
        <title>Genome Sequencing of Bee-Associated Microbes.</title>
        <authorList>
            <person name="Dunlap C."/>
        </authorList>
    </citation>
    <scope>NUCLEOTIDE SEQUENCE [LARGE SCALE GENOMIC DNA]</scope>
    <source>
        <strain evidence="4 7">NRRL B-23120</strain>
    </source>
</reference>
<dbReference type="CDD" id="cd03230">
    <property type="entry name" value="ABC_DR_subfamily_A"/>
    <property type="match status" value="1"/>
</dbReference>
<proteinExistence type="predicted"/>
<dbReference type="AlphaFoldDB" id="A0A410X2S9"/>
<dbReference type="KEGG" id="pchi:PC41400_25760"/>
<dbReference type="OrthoDB" id="9804819at2"/>
<evidence type="ECO:0000256" key="2">
    <source>
        <dbReference type="ARBA" id="ARBA00022840"/>
    </source>
</evidence>
<protein>
    <submittedName>
        <fullName evidence="5">ABC transporter ATP-binding protein</fullName>
    </submittedName>
</protein>
<dbReference type="GeneID" id="95378202"/>
<accession>A0A410X2S9</accession>
<evidence type="ECO:0000313" key="4">
    <source>
        <dbReference type="EMBL" id="MCY9599333.1"/>
    </source>
</evidence>
<dbReference type="RefSeq" id="WP_042233539.1">
    <property type="nucleotide sequence ID" value="NZ_CP026520.1"/>
</dbReference>
<dbReference type="InterPro" id="IPR027417">
    <property type="entry name" value="P-loop_NTPase"/>
</dbReference>
<dbReference type="GO" id="GO:0005524">
    <property type="term" value="F:ATP binding"/>
    <property type="evidence" value="ECO:0007669"/>
    <property type="project" value="UniProtKB-KW"/>
</dbReference>
<sequence>MLNVEALSKRIDGRPVLEDVRFRLGQGSIAALVGRNGAGKTTLLRTLAGILEPDRGEVQWEGRSIHEHPDAKRNIVYVPDSLDMLGGYTAKECADLYRLAYPDFDPAYFADQLRRFHLPERKKIRTFSKGMKALIGLLLAFSSKASLILLDEPTNGLDSIVRKQVLSFLVEEVASGNTSVLISSHQLQELERIADTVIMIREGKLESASSLEETKGALHKLQVVFNGEPPGDFLSLPQVRVVSHVGRVYTLLLLQDDSVQTLQHLQHLNPLLVDRLSIQLEDVFEYRLGEGDEHAV</sequence>
<gene>
    <name evidence="4" type="ORF">M5X16_26685</name>
    <name evidence="5" type="ORF">PC41400_25760</name>
</gene>
<dbReference type="PROSITE" id="PS50893">
    <property type="entry name" value="ABC_TRANSPORTER_2"/>
    <property type="match status" value="1"/>
</dbReference>
<dbReference type="InterPro" id="IPR017871">
    <property type="entry name" value="ABC_transporter-like_CS"/>
</dbReference>
<name>A0A410X2S9_9BACL</name>
<organism evidence="5 6">
    <name type="scientific">Paenibacillus chitinolyticus</name>
    <dbReference type="NCBI Taxonomy" id="79263"/>
    <lineage>
        <taxon>Bacteria</taxon>
        <taxon>Bacillati</taxon>
        <taxon>Bacillota</taxon>
        <taxon>Bacilli</taxon>
        <taxon>Bacillales</taxon>
        <taxon>Paenibacillaceae</taxon>
        <taxon>Paenibacillus</taxon>
    </lineage>
</organism>
<dbReference type="PANTHER" id="PTHR43158:SF10">
    <property type="entry name" value="ABC TRANSPORTER ATP-BINDING PROTEIN YTRB"/>
    <property type="match status" value="1"/>
</dbReference>
<evidence type="ECO:0000256" key="1">
    <source>
        <dbReference type="ARBA" id="ARBA00022741"/>
    </source>
</evidence>
<dbReference type="Proteomes" id="UP000288943">
    <property type="component" value="Chromosome"/>
</dbReference>
<evidence type="ECO:0000259" key="3">
    <source>
        <dbReference type="PROSITE" id="PS50893"/>
    </source>
</evidence>
<evidence type="ECO:0000313" key="7">
    <source>
        <dbReference type="Proteomes" id="UP001527202"/>
    </source>
</evidence>
<keyword evidence="2 5" id="KW-0067">ATP-binding</keyword>
<dbReference type="SUPFAM" id="SSF52540">
    <property type="entry name" value="P-loop containing nucleoside triphosphate hydrolases"/>
    <property type="match status" value="1"/>
</dbReference>
<reference evidence="5 6" key="1">
    <citation type="submission" date="2018-01" db="EMBL/GenBank/DDBJ databases">
        <title>The whole genome sequencing and assembly of Paenibacillus chitinolyticus KCCM 41400 strain.</title>
        <authorList>
            <person name="Kim J.-Y."/>
            <person name="Park M.-K."/>
            <person name="Lee Y.-J."/>
            <person name="Yi H."/>
            <person name="Bahn Y.-S."/>
            <person name="Kim J.F."/>
            <person name="Lee D.-W."/>
        </authorList>
    </citation>
    <scope>NUCLEOTIDE SEQUENCE [LARGE SCALE GENOMIC DNA]</scope>
    <source>
        <strain evidence="5 6">KCCM 41400</strain>
    </source>
</reference>
<dbReference type="Pfam" id="PF00005">
    <property type="entry name" value="ABC_tran"/>
    <property type="match status" value="1"/>
</dbReference>